<feature type="signal peptide" evidence="1">
    <location>
        <begin position="1"/>
        <end position="19"/>
    </location>
</feature>
<evidence type="ECO:0000313" key="3">
    <source>
        <dbReference type="Proteomes" id="UP000286501"/>
    </source>
</evidence>
<gene>
    <name evidence="2" type="ORF">DW250_12475</name>
</gene>
<comment type="caution">
    <text evidence="2">The sequence shown here is derived from an EMBL/GenBank/DDBJ whole genome shotgun (WGS) entry which is preliminary data.</text>
</comment>
<evidence type="ECO:0000313" key="2">
    <source>
        <dbReference type="EMBL" id="RHG63659.1"/>
    </source>
</evidence>
<dbReference type="RefSeq" id="WP_118201431.1">
    <property type="nucleotide sequence ID" value="NZ_QRIE01000002.1"/>
</dbReference>
<evidence type="ECO:0008006" key="4">
    <source>
        <dbReference type="Google" id="ProtNLM"/>
    </source>
</evidence>
<dbReference type="EMBL" id="QRIN01000061">
    <property type="protein sequence ID" value="RHG63659.1"/>
    <property type="molecule type" value="Genomic_DNA"/>
</dbReference>
<dbReference type="Proteomes" id="UP000286501">
    <property type="component" value="Unassembled WGS sequence"/>
</dbReference>
<evidence type="ECO:0000256" key="1">
    <source>
        <dbReference type="SAM" id="SignalP"/>
    </source>
</evidence>
<keyword evidence="1" id="KW-0732">Signal</keyword>
<protein>
    <recommendedName>
        <fullName evidence="4">Lipocalin-like domain-containing protein</fullName>
    </recommendedName>
</protein>
<reference evidence="2 3" key="1">
    <citation type="submission" date="2018-08" db="EMBL/GenBank/DDBJ databases">
        <title>A genome reference for cultivated species of the human gut microbiota.</title>
        <authorList>
            <person name="Zou Y."/>
            <person name="Xue W."/>
            <person name="Luo G."/>
        </authorList>
    </citation>
    <scope>NUCLEOTIDE SEQUENCE [LARGE SCALE GENOMIC DNA]</scope>
    <source>
        <strain evidence="2 3">AM22-1</strain>
    </source>
</reference>
<feature type="chain" id="PRO_5043187853" description="Lipocalin-like domain-containing protein" evidence="1">
    <location>
        <begin position="20"/>
        <end position="233"/>
    </location>
</feature>
<sequence>MKKFFTLIAAVALAASVNAQGTYAVQVGDKVNAGDKITSVKNVTLTYMENAGTAFADGKATDNWADGDFTAYVCGKNSGKLVSGAEPTGCAYKFETTKAGSLTVAVQLNATKGFHILDADFAEVAPASYNLPSAKDGESQKFTLNEKNENIIAEKSNGIVTFNVAAGGTYYVLAAGTKMGFFGFKYTIGTSTGISSVNAAAAKKNGKTYNMAGQEVSSSAKGIVIKNGKKYVK</sequence>
<organism evidence="2 3">
    <name type="scientific">Segatella copri</name>
    <dbReference type="NCBI Taxonomy" id="165179"/>
    <lineage>
        <taxon>Bacteria</taxon>
        <taxon>Pseudomonadati</taxon>
        <taxon>Bacteroidota</taxon>
        <taxon>Bacteroidia</taxon>
        <taxon>Bacteroidales</taxon>
        <taxon>Prevotellaceae</taxon>
        <taxon>Segatella</taxon>
    </lineage>
</organism>
<dbReference type="AlphaFoldDB" id="A0A3R6IHV3"/>
<name>A0A3R6IHV3_9BACT</name>
<proteinExistence type="predicted"/>
<accession>A0A3R6IHV3</accession>